<proteinExistence type="predicted"/>
<dbReference type="EMBL" id="AP019860">
    <property type="protein sequence ID" value="BBM83506.1"/>
    <property type="molecule type" value="Genomic_DNA"/>
</dbReference>
<dbReference type="KEGG" id="uam:UABAM_01858"/>
<evidence type="ECO:0000313" key="3">
    <source>
        <dbReference type="EMBL" id="BBM83506.1"/>
    </source>
</evidence>
<name>A0A5S9IL83_UABAM</name>
<evidence type="ECO:0008006" key="5">
    <source>
        <dbReference type="Google" id="ProtNLM"/>
    </source>
</evidence>
<feature type="coiled-coil region" evidence="1">
    <location>
        <begin position="83"/>
        <end position="117"/>
    </location>
</feature>
<dbReference type="Proteomes" id="UP000326354">
    <property type="component" value="Chromosome"/>
</dbReference>
<reference evidence="3 4" key="1">
    <citation type="submission" date="2019-08" db="EMBL/GenBank/DDBJ databases">
        <title>Complete genome sequence of Candidatus Uab amorphum.</title>
        <authorList>
            <person name="Shiratori T."/>
            <person name="Suzuki S."/>
            <person name="Kakizawa Y."/>
            <person name="Ishida K."/>
        </authorList>
    </citation>
    <scope>NUCLEOTIDE SEQUENCE [LARGE SCALE GENOMIC DNA]</scope>
    <source>
        <strain evidence="3 4">SRT547</strain>
    </source>
</reference>
<sequence>MNKLLLLLLAVCICSCAGPGGFFSARFVLKVGDLNYTDDNGQTVSQDRAKYEWIFSYDKNVADEQQQIAKKAESKVVALRQGLRNKKLSVNDYKSQNEKLSNAMKNLEDKGREKVNDGGFNSLTVEKEFIDAWYDLKNLVK</sequence>
<feature type="signal peptide" evidence="2">
    <location>
        <begin position="1"/>
        <end position="17"/>
    </location>
</feature>
<feature type="chain" id="PRO_5025032245" description="DUF5667 domain-containing protein" evidence="2">
    <location>
        <begin position="18"/>
        <end position="141"/>
    </location>
</feature>
<dbReference type="AlphaFoldDB" id="A0A5S9IL83"/>
<evidence type="ECO:0000256" key="2">
    <source>
        <dbReference type="SAM" id="SignalP"/>
    </source>
</evidence>
<keyword evidence="1" id="KW-0175">Coiled coil</keyword>
<keyword evidence="2" id="KW-0732">Signal</keyword>
<keyword evidence="4" id="KW-1185">Reference proteome</keyword>
<accession>A0A5S9IL83</accession>
<organism evidence="3 4">
    <name type="scientific">Uabimicrobium amorphum</name>
    <dbReference type="NCBI Taxonomy" id="2596890"/>
    <lineage>
        <taxon>Bacteria</taxon>
        <taxon>Pseudomonadati</taxon>
        <taxon>Planctomycetota</taxon>
        <taxon>Candidatus Uabimicrobiia</taxon>
        <taxon>Candidatus Uabimicrobiales</taxon>
        <taxon>Candidatus Uabimicrobiaceae</taxon>
        <taxon>Candidatus Uabimicrobium</taxon>
    </lineage>
</organism>
<evidence type="ECO:0000256" key="1">
    <source>
        <dbReference type="SAM" id="Coils"/>
    </source>
</evidence>
<protein>
    <recommendedName>
        <fullName evidence="5">DUF5667 domain-containing protein</fullName>
    </recommendedName>
</protein>
<gene>
    <name evidence="3" type="ORF">UABAM_01858</name>
</gene>
<evidence type="ECO:0000313" key="4">
    <source>
        <dbReference type="Proteomes" id="UP000326354"/>
    </source>
</evidence>
<dbReference type="RefSeq" id="WP_151967703.1">
    <property type="nucleotide sequence ID" value="NZ_AP019860.1"/>
</dbReference>